<reference evidence="2" key="1">
    <citation type="submission" date="2016-06" db="EMBL/GenBank/DDBJ databases">
        <authorList>
            <person name="Rodrigo-Torres L."/>
            <person name="Arahal R.D."/>
            <person name="Lucena T."/>
        </authorList>
    </citation>
    <scope>NUCLEOTIDE SEQUENCE [LARGE SCALE GENOMIC DNA]</scope>
    <source>
        <strain evidence="2">CECT8203</strain>
    </source>
</reference>
<name>A0A240EM68_9VIBR</name>
<protein>
    <submittedName>
        <fullName evidence="1">RNA polymerase sigma factor RpoE</fullName>
    </submittedName>
</protein>
<accession>A0A240EM68</accession>
<sequence>MKIIQVYGSGCNNCAVTAERFTQLARELGQEVFLKVMSNSQKFCSLTDGKAWLFKVTKNHFIGRLRKKLNWRILATITPLILHCLL</sequence>
<organism evidence="1 2">
    <name type="scientific">Vibrio thalassae</name>
    <dbReference type="NCBI Taxonomy" id="1243014"/>
    <lineage>
        <taxon>Bacteria</taxon>
        <taxon>Pseudomonadati</taxon>
        <taxon>Pseudomonadota</taxon>
        <taxon>Gammaproteobacteria</taxon>
        <taxon>Vibrionales</taxon>
        <taxon>Vibrionaceae</taxon>
        <taxon>Vibrio</taxon>
    </lineage>
</organism>
<proteinExistence type="predicted"/>
<dbReference type="SUPFAM" id="SSF88946">
    <property type="entry name" value="Sigma2 domain of RNA polymerase sigma factors"/>
    <property type="match status" value="1"/>
</dbReference>
<dbReference type="OrthoDB" id="9800630at2"/>
<dbReference type="InterPro" id="IPR013325">
    <property type="entry name" value="RNA_pol_sigma_r2"/>
</dbReference>
<keyword evidence="2" id="KW-1185">Reference proteome</keyword>
<dbReference type="GO" id="GO:0003700">
    <property type="term" value="F:DNA-binding transcription factor activity"/>
    <property type="evidence" value="ECO:0007669"/>
    <property type="project" value="InterPro"/>
</dbReference>
<dbReference type="EMBL" id="OANU01000064">
    <property type="protein sequence ID" value="SNX49581.1"/>
    <property type="molecule type" value="Genomic_DNA"/>
</dbReference>
<gene>
    <name evidence="1" type="ORF">VTH8203_03229</name>
</gene>
<dbReference type="Gene3D" id="1.10.1740.10">
    <property type="match status" value="1"/>
</dbReference>
<evidence type="ECO:0000313" key="2">
    <source>
        <dbReference type="Proteomes" id="UP000219336"/>
    </source>
</evidence>
<dbReference type="GO" id="GO:0006352">
    <property type="term" value="P:DNA-templated transcription initiation"/>
    <property type="evidence" value="ECO:0007669"/>
    <property type="project" value="InterPro"/>
</dbReference>
<dbReference type="AlphaFoldDB" id="A0A240EM68"/>
<evidence type="ECO:0000313" key="1">
    <source>
        <dbReference type="EMBL" id="SNX49581.1"/>
    </source>
</evidence>
<dbReference type="Proteomes" id="UP000219336">
    <property type="component" value="Unassembled WGS sequence"/>
</dbReference>